<dbReference type="Pfam" id="PF06955">
    <property type="entry name" value="XET_C"/>
    <property type="match status" value="1"/>
</dbReference>
<dbReference type="Pfam" id="PF00722">
    <property type="entry name" value="Glyco_hydro_16"/>
    <property type="match status" value="1"/>
</dbReference>
<dbReference type="eggNOG" id="ENOG502QQC7">
    <property type="taxonomic scope" value="Eukaryota"/>
</dbReference>
<dbReference type="Gramene" id="ERN09914">
    <property type="protein sequence ID" value="ERN09914"/>
    <property type="gene ID" value="AMTR_s00013p00167480"/>
</dbReference>
<keyword evidence="4" id="KW-0961">Cell wall biogenesis/degradation</keyword>
<dbReference type="OMA" id="EDDMRYC"/>
<dbReference type="HOGENOM" id="CLU_048041_1_3_1"/>
<dbReference type="InterPro" id="IPR000757">
    <property type="entry name" value="Beta-glucanase-like"/>
</dbReference>
<comment type="PTM">
    <text evidence="4">Contains at least one intrachain disulfide bond essential for its enzymatic activity.</text>
</comment>
<dbReference type="EC" id="2.4.1.207" evidence="4"/>
<dbReference type="EMBL" id="KI392979">
    <property type="protein sequence ID" value="ERN09914.1"/>
    <property type="molecule type" value="Genomic_DNA"/>
</dbReference>
<evidence type="ECO:0000259" key="5">
    <source>
        <dbReference type="PROSITE" id="PS51762"/>
    </source>
</evidence>
<dbReference type="PANTHER" id="PTHR31062">
    <property type="entry name" value="XYLOGLUCAN ENDOTRANSGLUCOSYLASE/HYDROLASE PROTEIN 8-RELATED"/>
    <property type="match status" value="1"/>
</dbReference>
<dbReference type="GO" id="GO:0044042">
    <property type="term" value="P:glucan metabolic process"/>
    <property type="evidence" value="ECO:0007669"/>
    <property type="project" value="InterPro"/>
</dbReference>
<dbReference type="InterPro" id="IPR013320">
    <property type="entry name" value="ConA-like_dom_sf"/>
</dbReference>
<name>W1PQ31_AMBTC</name>
<dbReference type="GO" id="GO:0004553">
    <property type="term" value="F:hydrolase activity, hydrolyzing O-glycosyl compounds"/>
    <property type="evidence" value="ECO:0007669"/>
    <property type="project" value="InterPro"/>
</dbReference>
<keyword evidence="1 4" id="KW-0808">Transferase</keyword>
<dbReference type="AlphaFoldDB" id="W1PQ31"/>
<feature type="domain" description="GH16" evidence="5">
    <location>
        <begin position="1"/>
        <end position="156"/>
    </location>
</feature>
<accession>W1PQ31</accession>
<evidence type="ECO:0000313" key="7">
    <source>
        <dbReference type="Proteomes" id="UP000017836"/>
    </source>
</evidence>
<keyword evidence="7" id="KW-1185">Reference proteome</keyword>
<evidence type="ECO:0000313" key="6">
    <source>
        <dbReference type="EMBL" id="ERN09914.1"/>
    </source>
</evidence>
<proteinExistence type="inferred from homology"/>
<comment type="function">
    <text evidence="4">Catalyzes xyloglucan endohydrolysis (XEH) and/or endotransglycosylation (XET). Cleaves and religates xyloglucan polymers, an essential constituent of the primary cell wall, and thereby participates in cell wall construction of growing tissues.</text>
</comment>
<gene>
    <name evidence="6" type="ORF">AMTR_s00013p00167480</name>
</gene>
<keyword evidence="3 4" id="KW-0326">Glycosidase</keyword>
<dbReference type="GO" id="GO:0071555">
    <property type="term" value="P:cell wall organization"/>
    <property type="evidence" value="ECO:0007669"/>
    <property type="project" value="UniProtKB-KW"/>
</dbReference>
<evidence type="ECO:0000256" key="2">
    <source>
        <dbReference type="ARBA" id="ARBA00022801"/>
    </source>
</evidence>
<comment type="similarity">
    <text evidence="4">Belongs to the glycosyl hydrolase 16 family.</text>
</comment>
<organism evidence="6 7">
    <name type="scientific">Amborella trichopoda</name>
    <dbReference type="NCBI Taxonomy" id="13333"/>
    <lineage>
        <taxon>Eukaryota</taxon>
        <taxon>Viridiplantae</taxon>
        <taxon>Streptophyta</taxon>
        <taxon>Embryophyta</taxon>
        <taxon>Tracheophyta</taxon>
        <taxon>Spermatophyta</taxon>
        <taxon>Magnoliopsida</taxon>
        <taxon>Amborellales</taxon>
        <taxon>Amborellaceae</taxon>
        <taxon>Amborella</taxon>
    </lineage>
</organism>
<keyword evidence="2 4" id="KW-0378">Hydrolase</keyword>
<comment type="subcellular location">
    <subcellularLocation>
        <location evidence="4">Secreted</location>
        <location evidence="4">Cell wall</location>
    </subcellularLocation>
    <subcellularLocation>
        <location evidence="4">Secreted</location>
        <location evidence="4">Extracellular space</location>
        <location evidence="4">Apoplast</location>
    </subcellularLocation>
</comment>
<dbReference type="GO" id="GO:0048046">
    <property type="term" value="C:apoplast"/>
    <property type="evidence" value="ECO:0007669"/>
    <property type="project" value="UniProtKB-SubCell"/>
</dbReference>
<dbReference type="PROSITE" id="PS51762">
    <property type="entry name" value="GH16_2"/>
    <property type="match status" value="1"/>
</dbReference>
<evidence type="ECO:0000256" key="1">
    <source>
        <dbReference type="ARBA" id="ARBA00022679"/>
    </source>
</evidence>
<reference evidence="7" key="1">
    <citation type="journal article" date="2013" name="Science">
        <title>The Amborella genome and the evolution of flowering plants.</title>
        <authorList>
            <consortium name="Amborella Genome Project"/>
        </authorList>
    </citation>
    <scope>NUCLEOTIDE SEQUENCE [LARGE SCALE GENOMIC DNA]</scope>
</reference>
<keyword evidence="4" id="KW-0052">Apoplast</keyword>
<dbReference type="InterPro" id="IPR044791">
    <property type="entry name" value="Beta-glucanase/XTH"/>
</dbReference>
<dbReference type="SUPFAM" id="SSF49899">
    <property type="entry name" value="Concanavalin A-like lectins/glucanases"/>
    <property type="match status" value="1"/>
</dbReference>
<keyword evidence="4" id="KW-0964">Secreted</keyword>
<dbReference type="Gene3D" id="2.60.120.200">
    <property type="match status" value="1"/>
</dbReference>
<protein>
    <recommendedName>
        <fullName evidence="4">Xyloglucan endotransglucosylase/hydrolase</fullName>
        <ecNumber evidence="4">2.4.1.207</ecNumber>
    </recommendedName>
</protein>
<sequence length="221" mass="25794">MYGFFNAAIKLQSGYTAGIITSFYLSNNQVYEGWHDEVDMEFLGTITGEPIKLQTNVYGNGTGDGTGMQGREQHFHLWFDPTATFHNYSILWSPHQILFLVDDIPIRRFPRVRALGPKYPSKPMSVYATIWDASDWATDGGKYKANYTYEPFYATYTNFKLRGCQKKRCSHALDSLIPPKPNKQFRESLKFVRENYMVYDYCQDLQRYPNRLPECPSLKRW</sequence>
<evidence type="ECO:0000256" key="4">
    <source>
        <dbReference type="RuleBase" id="RU361120"/>
    </source>
</evidence>
<dbReference type="STRING" id="13333.W1PQ31"/>
<evidence type="ECO:0000256" key="3">
    <source>
        <dbReference type="ARBA" id="ARBA00023295"/>
    </source>
</evidence>
<dbReference type="GO" id="GO:0016762">
    <property type="term" value="F:xyloglucan:xyloglucosyl transferase activity"/>
    <property type="evidence" value="ECO:0007669"/>
    <property type="project" value="UniProtKB-EC"/>
</dbReference>
<dbReference type="Proteomes" id="UP000017836">
    <property type="component" value="Unassembled WGS sequence"/>
</dbReference>
<keyword evidence="4" id="KW-0134">Cell wall</keyword>
<dbReference type="InterPro" id="IPR010713">
    <property type="entry name" value="XET_C"/>
</dbReference>